<name>E5XNY7_SEGRC</name>
<evidence type="ECO:0000313" key="1">
    <source>
        <dbReference type="EMBL" id="EFV13926.1"/>
    </source>
</evidence>
<evidence type="ECO:0000313" key="2">
    <source>
        <dbReference type="Proteomes" id="UP000004816"/>
    </source>
</evidence>
<organism evidence="1 2">
    <name type="scientific">Segniliparus rugosus (strain ATCC BAA-974 / DSM 45345 / CCUG 50838 / CIP 108380 / JCM 13579 / CDC 945)</name>
    <dbReference type="NCBI Taxonomy" id="679197"/>
    <lineage>
        <taxon>Bacteria</taxon>
        <taxon>Bacillati</taxon>
        <taxon>Actinomycetota</taxon>
        <taxon>Actinomycetes</taxon>
        <taxon>Mycobacteriales</taxon>
        <taxon>Segniliparaceae</taxon>
        <taxon>Segniliparus</taxon>
    </lineage>
</organism>
<dbReference type="EMBL" id="ACZI02000003">
    <property type="protein sequence ID" value="EFV13926.1"/>
    <property type="molecule type" value="Genomic_DNA"/>
</dbReference>
<proteinExistence type="predicted"/>
<dbReference type="AlphaFoldDB" id="E5XNY7"/>
<keyword evidence="2" id="KW-1185">Reference proteome</keyword>
<protein>
    <submittedName>
        <fullName evidence="1">Uncharacterized protein</fullName>
    </submittedName>
</protein>
<gene>
    <name evidence="1" type="ORF">HMPREF9336_01208</name>
</gene>
<accession>E5XNY7</accession>
<dbReference type="HOGENOM" id="CLU_1128437_0_0_11"/>
<comment type="caution">
    <text evidence="1">The sequence shown here is derived from an EMBL/GenBank/DDBJ whole genome shotgun (WGS) entry which is preliminary data.</text>
</comment>
<dbReference type="RefSeq" id="WP_007468786.1">
    <property type="nucleotide sequence ID" value="NZ_KI391954.1"/>
</dbReference>
<sequence>MLRARELWGEPGTAWWEWWLCRRNEQDHEAAQEPLHDVAYRYYLPWLLRHSGLAALIRERFPSYAGRARARLAAGHGGLAPQDFRLMAYEEALDMADWAVDALVERFRGDGDDSAAQWHLALRDAGQRARFEFETLWMYGVKLRALGCERPFWTVSVRECGEQAVELSRRYGEELLATFLRSDQRLRERRGQGMGYCLGLWFVLLQFVEEAAAEPESDLHGLPLLNRVLRYPGWAMWPGCREPLPM</sequence>
<reference evidence="1 2" key="1">
    <citation type="journal article" date="2011" name="Stand. Genomic Sci.">
        <title>High quality draft genome sequence of Segniliparus rugosus CDC 945(T)= (ATCC BAA-974(T)).</title>
        <authorList>
            <person name="Earl A.M."/>
            <person name="Desjardins C.A."/>
            <person name="Fitzgerald M.G."/>
            <person name="Arachchi H.M."/>
            <person name="Zeng Q."/>
            <person name="Mehta T."/>
            <person name="Griggs A."/>
            <person name="Birren B.W."/>
            <person name="Toney N.C."/>
            <person name="Carr J."/>
            <person name="Posey J."/>
            <person name="Butler W.R."/>
        </authorList>
    </citation>
    <scope>NUCLEOTIDE SEQUENCE [LARGE SCALE GENOMIC DNA]</scope>
    <source>
        <strain evidence="2">ATCC BAA-974 / DSM 45345 / CCUG 50838 / CIP 108380 / JCM 13579 / CDC 945</strain>
    </source>
</reference>
<dbReference type="Proteomes" id="UP000004816">
    <property type="component" value="Unassembled WGS sequence"/>
</dbReference>